<keyword evidence="15 19" id="KW-0472">Membrane</keyword>
<dbReference type="PANTHER" id="PTHR27007">
    <property type="match status" value="1"/>
</dbReference>
<feature type="binding site" evidence="18">
    <location>
        <position position="326"/>
    </location>
    <ligand>
        <name>ATP</name>
        <dbReference type="ChEBI" id="CHEBI:30616"/>
    </ligand>
</feature>
<dbReference type="InterPro" id="IPR017441">
    <property type="entry name" value="Protein_kinase_ATP_BS"/>
</dbReference>
<evidence type="ECO:0000256" key="15">
    <source>
        <dbReference type="ARBA" id="ARBA00023136"/>
    </source>
</evidence>
<dbReference type="Gene3D" id="2.60.120.200">
    <property type="match status" value="1"/>
</dbReference>
<dbReference type="Gene3D" id="3.30.200.20">
    <property type="entry name" value="Phosphorylase Kinase, domain 1"/>
    <property type="match status" value="1"/>
</dbReference>
<dbReference type="GO" id="GO:0004674">
    <property type="term" value="F:protein serine/threonine kinase activity"/>
    <property type="evidence" value="ECO:0007669"/>
    <property type="project" value="UniProtKB-KW"/>
</dbReference>
<feature type="transmembrane region" description="Helical" evidence="19">
    <location>
        <begin position="7"/>
        <end position="28"/>
    </location>
</feature>
<dbReference type="InterPro" id="IPR013320">
    <property type="entry name" value="ConA-like_dom_sf"/>
</dbReference>
<sequence length="507" mass="57903">MATWHIALFRPALVFCFAMKITIFLQFIPPANPLYFSYPGFHYGDVKLEGHASIVDSDIQLTLNMMDQTMKKSVGQVTSSKPMHLWDQKSGTLANFKSNFSFVIFSDEPLHGDGLTIFMADPNIPFPVPEHLEEGGGLGLVDGNQMFNSTNHPFVAVEFDTYENSWDPNTTHIGMNINSVISKKTMPWLADISNRNVYNCSINYNATTYNFSVTFTGYRNHNPVEQYFSYRVDLRKILPEWVVLGISAANGDVFEKKTMGKEEEESDFDVNMDEEFQKDTGPKKFCYYELETATNNFSQEEKLGQGGFGGVYRGYLKNSNSYVAIKRISQESKQGIKEYATEVKIISKLRHRNLVQLIGWCHKKKDLLLIYEFMPNGSLDFHLYHGKSVLTWEEDQITITEWVWEMYGIGKLHEAIDPKLCGVFDEQQVERLVVAGLCCAHPDYSLRPSVRQVIQVLNFEVPLPILPQKMPVPTYLPPMIKDAFYQIGHSFEAACTQKVERGFDTHP</sequence>
<protein>
    <recommendedName>
        <fullName evidence="6">non-specific serine/threonine protein kinase</fullName>
        <ecNumber evidence="6">2.7.11.1</ecNumber>
    </recommendedName>
</protein>
<dbReference type="GO" id="GO:0030246">
    <property type="term" value="F:carbohydrate binding"/>
    <property type="evidence" value="ECO:0007669"/>
    <property type="project" value="UniProtKB-KW"/>
</dbReference>
<evidence type="ECO:0000256" key="17">
    <source>
        <dbReference type="ARBA" id="ARBA00023180"/>
    </source>
</evidence>
<dbReference type="Pfam" id="PF00139">
    <property type="entry name" value="Lectin_legB"/>
    <property type="match status" value="1"/>
</dbReference>
<evidence type="ECO:0000259" key="20">
    <source>
        <dbReference type="PROSITE" id="PS50011"/>
    </source>
</evidence>
<evidence type="ECO:0000256" key="12">
    <source>
        <dbReference type="ARBA" id="ARBA00022741"/>
    </source>
</evidence>
<keyword evidence="14 19" id="KW-1133">Transmembrane helix</keyword>
<dbReference type="CDD" id="cd06899">
    <property type="entry name" value="lectin_legume_LecRK_Arcelin_ConA"/>
    <property type="match status" value="1"/>
</dbReference>
<dbReference type="EC" id="2.7.11.1" evidence="6"/>
<keyword evidence="7" id="KW-1003">Cell membrane</keyword>
<dbReference type="OrthoDB" id="842456at2759"/>
<dbReference type="Proteomes" id="UP000634136">
    <property type="component" value="Unassembled WGS sequence"/>
</dbReference>
<evidence type="ECO:0000256" key="18">
    <source>
        <dbReference type="PROSITE-ProRule" id="PRU10141"/>
    </source>
</evidence>
<dbReference type="GO" id="GO:0005886">
    <property type="term" value="C:plasma membrane"/>
    <property type="evidence" value="ECO:0007669"/>
    <property type="project" value="UniProtKB-SubCell"/>
</dbReference>
<evidence type="ECO:0000256" key="10">
    <source>
        <dbReference type="ARBA" id="ARBA00022729"/>
    </source>
</evidence>
<evidence type="ECO:0000256" key="8">
    <source>
        <dbReference type="ARBA" id="ARBA00022527"/>
    </source>
</evidence>
<evidence type="ECO:0000313" key="21">
    <source>
        <dbReference type="EMBL" id="KAF7843044.1"/>
    </source>
</evidence>
<dbReference type="FunFam" id="3.30.200.20:FF:000168">
    <property type="entry name" value="L-type lectin-domain containing receptor kinase IX.1"/>
    <property type="match status" value="1"/>
</dbReference>
<evidence type="ECO:0000256" key="9">
    <source>
        <dbReference type="ARBA" id="ARBA00022692"/>
    </source>
</evidence>
<comment type="similarity">
    <text evidence="3">Belongs to the leguminous lectin family.</text>
</comment>
<dbReference type="EMBL" id="JAAIUW010000002">
    <property type="protein sequence ID" value="KAF7843044.1"/>
    <property type="molecule type" value="Genomic_DNA"/>
</dbReference>
<evidence type="ECO:0000256" key="19">
    <source>
        <dbReference type="SAM" id="Phobius"/>
    </source>
</evidence>
<organism evidence="21 22">
    <name type="scientific">Senna tora</name>
    <dbReference type="NCBI Taxonomy" id="362788"/>
    <lineage>
        <taxon>Eukaryota</taxon>
        <taxon>Viridiplantae</taxon>
        <taxon>Streptophyta</taxon>
        <taxon>Embryophyta</taxon>
        <taxon>Tracheophyta</taxon>
        <taxon>Spermatophyta</taxon>
        <taxon>Magnoliopsida</taxon>
        <taxon>eudicotyledons</taxon>
        <taxon>Gunneridae</taxon>
        <taxon>Pentapetalae</taxon>
        <taxon>rosids</taxon>
        <taxon>fabids</taxon>
        <taxon>Fabales</taxon>
        <taxon>Fabaceae</taxon>
        <taxon>Caesalpinioideae</taxon>
        <taxon>Cassia clade</taxon>
        <taxon>Senna</taxon>
    </lineage>
</organism>
<reference evidence="21" key="1">
    <citation type="submission" date="2020-09" db="EMBL/GenBank/DDBJ databases">
        <title>Genome-Enabled Discovery of Anthraquinone Biosynthesis in Senna tora.</title>
        <authorList>
            <person name="Kang S.-H."/>
            <person name="Pandey R.P."/>
            <person name="Lee C.-M."/>
            <person name="Sim J.-S."/>
            <person name="Jeong J.-T."/>
            <person name="Choi B.-S."/>
            <person name="Jung M."/>
            <person name="Ginzburg D."/>
            <person name="Zhao K."/>
            <person name="Won S.Y."/>
            <person name="Oh T.-J."/>
            <person name="Yu Y."/>
            <person name="Kim N.-H."/>
            <person name="Lee O.R."/>
            <person name="Lee T.-H."/>
            <person name="Bashyal P."/>
            <person name="Kim T.-S."/>
            <person name="Lee W.-H."/>
            <person name="Kawkins C."/>
            <person name="Kim C.-K."/>
            <person name="Kim J.S."/>
            <person name="Ahn B.O."/>
            <person name="Rhee S.Y."/>
            <person name="Sohng J.K."/>
        </authorList>
    </citation>
    <scope>NUCLEOTIDE SEQUENCE</scope>
    <source>
        <tissue evidence="21">Leaf</tissue>
    </source>
</reference>
<dbReference type="InterPro" id="IPR001220">
    <property type="entry name" value="Legume_lectin_dom"/>
</dbReference>
<evidence type="ECO:0000256" key="14">
    <source>
        <dbReference type="ARBA" id="ARBA00022989"/>
    </source>
</evidence>
<dbReference type="Pfam" id="PF00069">
    <property type="entry name" value="Pkinase"/>
    <property type="match status" value="1"/>
</dbReference>
<evidence type="ECO:0000313" key="22">
    <source>
        <dbReference type="Proteomes" id="UP000634136"/>
    </source>
</evidence>
<keyword evidence="12 18" id="KW-0547">Nucleotide-binding</keyword>
<dbReference type="PROSITE" id="PS00307">
    <property type="entry name" value="LECTIN_LEGUME_BETA"/>
    <property type="match status" value="1"/>
</dbReference>
<dbReference type="SUPFAM" id="SSF49899">
    <property type="entry name" value="Concanavalin A-like lectins/glucanases"/>
    <property type="match status" value="1"/>
</dbReference>
<dbReference type="InterPro" id="IPR011009">
    <property type="entry name" value="Kinase-like_dom_sf"/>
</dbReference>
<keyword evidence="21" id="KW-0418">Kinase</keyword>
<keyword evidence="11 21" id="KW-0430">Lectin</keyword>
<comment type="caution">
    <text evidence="21">The sequence shown here is derived from an EMBL/GenBank/DDBJ whole genome shotgun (WGS) entry which is preliminary data.</text>
</comment>
<comment type="similarity">
    <text evidence="4">In the N-terminal section; belongs to the leguminous lectin family.</text>
</comment>
<dbReference type="PROSITE" id="PS50011">
    <property type="entry name" value="PROTEIN_KINASE_DOM"/>
    <property type="match status" value="1"/>
</dbReference>
<dbReference type="PROSITE" id="PS00107">
    <property type="entry name" value="PROTEIN_KINASE_ATP"/>
    <property type="match status" value="1"/>
</dbReference>
<evidence type="ECO:0000256" key="6">
    <source>
        <dbReference type="ARBA" id="ARBA00012513"/>
    </source>
</evidence>
<keyword evidence="8" id="KW-0808">Transferase</keyword>
<gene>
    <name evidence="21" type="ORF">G2W53_005342</name>
</gene>
<name>A0A835CHZ6_9FABA</name>
<dbReference type="SUPFAM" id="SSF56112">
    <property type="entry name" value="Protein kinase-like (PK-like)"/>
    <property type="match status" value="1"/>
</dbReference>
<dbReference type="InterPro" id="IPR000719">
    <property type="entry name" value="Prot_kinase_dom"/>
</dbReference>
<evidence type="ECO:0000256" key="13">
    <source>
        <dbReference type="ARBA" id="ARBA00022840"/>
    </source>
</evidence>
<evidence type="ECO:0000256" key="5">
    <source>
        <dbReference type="ARBA" id="ARBA00010217"/>
    </source>
</evidence>
<keyword evidence="22" id="KW-1185">Reference proteome</keyword>
<accession>A0A835CHZ6</accession>
<feature type="domain" description="Protein kinase" evidence="20">
    <location>
        <begin position="297"/>
        <end position="507"/>
    </location>
</feature>
<evidence type="ECO:0000256" key="3">
    <source>
        <dbReference type="ARBA" id="ARBA00007606"/>
    </source>
</evidence>
<dbReference type="AlphaFoldDB" id="A0A835CHZ6"/>
<evidence type="ECO:0000256" key="16">
    <source>
        <dbReference type="ARBA" id="ARBA00023170"/>
    </source>
</evidence>
<evidence type="ECO:0000256" key="11">
    <source>
        <dbReference type="ARBA" id="ARBA00022734"/>
    </source>
</evidence>
<keyword evidence="10" id="KW-0732">Signal</keyword>
<keyword evidence="16 21" id="KW-0675">Receptor</keyword>
<keyword evidence="8" id="KW-0723">Serine/threonine-protein kinase</keyword>
<dbReference type="Gene3D" id="1.10.510.10">
    <property type="entry name" value="Transferase(Phosphotransferase) domain 1"/>
    <property type="match status" value="1"/>
</dbReference>
<dbReference type="InterPro" id="IPR050528">
    <property type="entry name" value="L-type_Lectin-RKs"/>
</dbReference>
<dbReference type="InterPro" id="IPR019825">
    <property type="entry name" value="Lectin_legB_Mn/Ca_BS"/>
</dbReference>
<comment type="similarity">
    <text evidence="5">In the C-terminal section; belongs to the protein kinase superfamily. Ser/Thr protein kinase family.</text>
</comment>
<comment type="subcellular location">
    <subcellularLocation>
        <location evidence="1">Cell membrane</location>
    </subcellularLocation>
    <subcellularLocation>
        <location evidence="2">Membrane</location>
        <topology evidence="2">Single-pass type I membrane protein</topology>
    </subcellularLocation>
</comment>
<keyword evidence="9 19" id="KW-0812">Transmembrane</keyword>
<evidence type="ECO:0000256" key="2">
    <source>
        <dbReference type="ARBA" id="ARBA00004479"/>
    </source>
</evidence>
<keyword evidence="13 18" id="KW-0067">ATP-binding</keyword>
<evidence type="ECO:0000256" key="1">
    <source>
        <dbReference type="ARBA" id="ARBA00004236"/>
    </source>
</evidence>
<proteinExistence type="inferred from homology"/>
<evidence type="ECO:0000256" key="4">
    <source>
        <dbReference type="ARBA" id="ARBA00008536"/>
    </source>
</evidence>
<keyword evidence="17" id="KW-0325">Glycoprotein</keyword>
<dbReference type="GO" id="GO:0005524">
    <property type="term" value="F:ATP binding"/>
    <property type="evidence" value="ECO:0007669"/>
    <property type="project" value="UniProtKB-UniRule"/>
</dbReference>
<evidence type="ECO:0000256" key="7">
    <source>
        <dbReference type="ARBA" id="ARBA00022475"/>
    </source>
</evidence>